<dbReference type="AlphaFoldDB" id="A0A2J8AH44"/>
<evidence type="ECO:0000313" key="1">
    <source>
        <dbReference type="EMBL" id="PNH11845.1"/>
    </source>
</evidence>
<name>A0A2J8AH44_9CHLO</name>
<keyword evidence="2" id="KW-1185">Reference proteome</keyword>
<proteinExistence type="predicted"/>
<comment type="caution">
    <text evidence="1">The sequence shown here is derived from an EMBL/GenBank/DDBJ whole genome shotgun (WGS) entry which is preliminary data.</text>
</comment>
<sequence length="227" mass="25191">MQMQAPSRLCQPAGTLRCGRRAFAAIRCSNSSPCHAHGAASSVASRLSLPRLARPAFGMPVPVQRNAPVCLATVENGKLISSTEVPAFIPRDDMMDQLFSWTKSEAGESGQRNFGMPMKIEPFFYEEKLWGYTVSIFKEGVRLTDIGVMFDKEVLTKHEWVGRGEDGFPVMEGKADAVKGKFFEIWKMDTEPVSEDLRATIRAYCTALVAALNRYYAFGSVFVDDSQ</sequence>
<accession>A0A2J8AH44</accession>
<dbReference type="EMBL" id="PGGS01000020">
    <property type="protein sequence ID" value="PNH11845.1"/>
    <property type="molecule type" value="Genomic_DNA"/>
</dbReference>
<dbReference type="Proteomes" id="UP000236333">
    <property type="component" value="Unassembled WGS sequence"/>
</dbReference>
<gene>
    <name evidence="1" type="ORF">TSOC_001272</name>
</gene>
<evidence type="ECO:0000313" key="2">
    <source>
        <dbReference type="Proteomes" id="UP000236333"/>
    </source>
</evidence>
<reference evidence="1 2" key="1">
    <citation type="journal article" date="2017" name="Mol. Biol. Evol.">
        <title>The 4-celled Tetrabaena socialis nuclear genome reveals the essential components for genetic control of cell number at the origin of multicellularity in the volvocine lineage.</title>
        <authorList>
            <person name="Featherston J."/>
            <person name="Arakaki Y."/>
            <person name="Hanschen E.R."/>
            <person name="Ferris P.J."/>
            <person name="Michod R.E."/>
            <person name="Olson B.J.S.C."/>
            <person name="Nozaki H."/>
            <person name="Durand P.M."/>
        </authorList>
    </citation>
    <scope>NUCLEOTIDE SEQUENCE [LARGE SCALE GENOMIC DNA]</scope>
    <source>
        <strain evidence="1 2">NIES-571</strain>
    </source>
</reference>
<organism evidence="1 2">
    <name type="scientific">Tetrabaena socialis</name>
    <dbReference type="NCBI Taxonomy" id="47790"/>
    <lineage>
        <taxon>Eukaryota</taxon>
        <taxon>Viridiplantae</taxon>
        <taxon>Chlorophyta</taxon>
        <taxon>core chlorophytes</taxon>
        <taxon>Chlorophyceae</taxon>
        <taxon>CS clade</taxon>
        <taxon>Chlamydomonadales</taxon>
        <taxon>Tetrabaenaceae</taxon>
        <taxon>Tetrabaena</taxon>
    </lineage>
</organism>
<protein>
    <submittedName>
        <fullName evidence="1">Uncharacterized protein</fullName>
    </submittedName>
</protein>
<dbReference type="OrthoDB" id="506867at2759"/>